<dbReference type="EMBL" id="KL363231">
    <property type="protein sequence ID" value="KFD52171.1"/>
    <property type="molecule type" value="Genomic_DNA"/>
</dbReference>
<gene>
    <name evidence="2" type="ORF">M513_07016</name>
    <name evidence="3" type="ORF">M514_07016</name>
</gene>
<evidence type="ECO:0000256" key="1">
    <source>
        <dbReference type="SAM" id="SignalP"/>
    </source>
</evidence>
<keyword evidence="4" id="KW-1185">Reference proteome</keyword>
<reference evidence="2 4" key="1">
    <citation type="journal article" date="2014" name="Nat. Genet.">
        <title>Genome and transcriptome of the porcine whipworm Trichuris suis.</title>
        <authorList>
            <person name="Jex A.R."/>
            <person name="Nejsum P."/>
            <person name="Schwarz E.M."/>
            <person name="Hu L."/>
            <person name="Young N.D."/>
            <person name="Hall R.S."/>
            <person name="Korhonen P.K."/>
            <person name="Liao S."/>
            <person name="Thamsborg S."/>
            <person name="Xia J."/>
            <person name="Xu P."/>
            <person name="Wang S."/>
            <person name="Scheerlinck J.P."/>
            <person name="Hofmann A."/>
            <person name="Sternberg P.W."/>
            <person name="Wang J."/>
            <person name="Gasser R.B."/>
        </authorList>
    </citation>
    <scope>NUCLEOTIDE SEQUENCE [LARGE SCALE GENOMIC DNA]</scope>
    <source>
        <strain evidence="3">DCEP-RM93F</strain>
        <strain evidence="2">DCEP-RM93M</strain>
    </source>
</reference>
<proteinExistence type="predicted"/>
<evidence type="ECO:0000313" key="3">
    <source>
        <dbReference type="EMBL" id="KFD59663.1"/>
    </source>
</evidence>
<dbReference type="EMBL" id="KL367777">
    <property type="protein sequence ID" value="KFD59663.1"/>
    <property type="molecule type" value="Genomic_DNA"/>
</dbReference>
<name>A0A085M4M5_9BILA</name>
<feature type="signal peptide" evidence="1">
    <location>
        <begin position="1"/>
        <end position="26"/>
    </location>
</feature>
<dbReference type="Proteomes" id="UP000030758">
    <property type="component" value="Unassembled WGS sequence"/>
</dbReference>
<feature type="non-terminal residue" evidence="2">
    <location>
        <position position="1"/>
    </location>
</feature>
<feature type="chain" id="PRO_5007379292" evidence="1">
    <location>
        <begin position="27"/>
        <end position="97"/>
    </location>
</feature>
<dbReference type="AlphaFoldDB" id="A0A085M4M5"/>
<keyword evidence="1" id="KW-0732">Signal</keyword>
<organism evidence="2 4">
    <name type="scientific">Trichuris suis</name>
    <name type="common">pig whipworm</name>
    <dbReference type="NCBI Taxonomy" id="68888"/>
    <lineage>
        <taxon>Eukaryota</taxon>
        <taxon>Metazoa</taxon>
        <taxon>Ecdysozoa</taxon>
        <taxon>Nematoda</taxon>
        <taxon>Enoplea</taxon>
        <taxon>Dorylaimia</taxon>
        <taxon>Trichinellida</taxon>
        <taxon>Trichuridae</taxon>
        <taxon>Trichuris</taxon>
    </lineage>
</organism>
<dbReference type="Proteomes" id="UP000030764">
    <property type="component" value="Unassembled WGS sequence"/>
</dbReference>
<protein>
    <submittedName>
        <fullName evidence="2">Uncharacterized protein</fullName>
    </submittedName>
</protein>
<sequence>LKRLALFACNLHFVLLLKLVRPYARDECILWKCDFEHKAWKKTNVTENYELFTECVDKCELDLITQWINSWLKDILKDQKMMKDGKKSKKGLSCCFK</sequence>
<evidence type="ECO:0000313" key="2">
    <source>
        <dbReference type="EMBL" id="KFD52171.1"/>
    </source>
</evidence>
<evidence type="ECO:0000313" key="4">
    <source>
        <dbReference type="Proteomes" id="UP000030764"/>
    </source>
</evidence>
<accession>A0A085M4M5</accession>